<dbReference type="OrthoDB" id="3524665at2"/>
<dbReference type="InterPro" id="IPR038312">
    <property type="entry name" value="DUF5063_sf"/>
</dbReference>
<reference evidence="1 2" key="1">
    <citation type="submission" date="2019-05" db="EMBL/GenBank/DDBJ databases">
        <title>Genome sequence of Cellulomonas hominis strain CS1.</title>
        <authorList>
            <person name="Belmont J."/>
            <person name="Maclea K.S."/>
        </authorList>
    </citation>
    <scope>NUCLEOTIDE SEQUENCE [LARGE SCALE GENOMIC DNA]</scope>
    <source>
        <strain evidence="1 2">CS1</strain>
    </source>
</reference>
<dbReference type="Gene3D" id="1.20.120.1550">
    <property type="entry name" value="Protein of unknown function DUF5063"/>
    <property type="match status" value="1"/>
</dbReference>
<accession>A0A7Z8K1G0</accession>
<dbReference type="Proteomes" id="UP000308121">
    <property type="component" value="Unassembled WGS sequence"/>
</dbReference>
<evidence type="ECO:0000313" key="1">
    <source>
        <dbReference type="EMBL" id="TKR26646.1"/>
    </source>
</evidence>
<dbReference type="RefSeq" id="WP_154728492.1">
    <property type="nucleotide sequence ID" value="NZ_SZYE01000019.1"/>
</dbReference>
<dbReference type="EMBL" id="SZYE01000019">
    <property type="protein sequence ID" value="TKR26646.1"/>
    <property type="molecule type" value="Genomic_DNA"/>
</dbReference>
<gene>
    <name evidence="1" type="ORF">FA014_04400</name>
</gene>
<comment type="caution">
    <text evidence="1">The sequence shown here is derived from an EMBL/GenBank/DDBJ whole genome shotgun (WGS) entry which is preliminary data.</text>
</comment>
<dbReference type="InterPro" id="IPR032025">
    <property type="entry name" value="DUF5063"/>
</dbReference>
<name>A0A7Z8K1G0_9CELL</name>
<protein>
    <submittedName>
        <fullName evidence="1">DUF5063 domain-containing protein</fullName>
    </submittedName>
</protein>
<sequence>MAPVTSPDDDLRVATDSAQVDDLALDPEAADLRAVGDSTARECRAFLTTVTEVASGSNPDAAIPLLLLAVSDVLAVGARLGAIVDVVPADRFEPDVGPDPDVEPLRAALANVLEGVDEYAEVVDPVLGAEVTASTLSGDLVAVAGALVQGLRHHDRGHVLEALWWWQFSYLSTWGERASSVLRTLQTLLAHLRLDVDDDVAAEAEYDALQP</sequence>
<proteinExistence type="predicted"/>
<dbReference type="AlphaFoldDB" id="A0A7Z8K1G0"/>
<evidence type="ECO:0000313" key="2">
    <source>
        <dbReference type="Proteomes" id="UP000308121"/>
    </source>
</evidence>
<organism evidence="1 2">
    <name type="scientific">Cellulomonas hominis</name>
    <dbReference type="NCBI Taxonomy" id="156981"/>
    <lineage>
        <taxon>Bacteria</taxon>
        <taxon>Bacillati</taxon>
        <taxon>Actinomycetota</taxon>
        <taxon>Actinomycetes</taxon>
        <taxon>Micrococcales</taxon>
        <taxon>Cellulomonadaceae</taxon>
        <taxon>Cellulomonas</taxon>
    </lineage>
</organism>
<dbReference type="Pfam" id="PF16702">
    <property type="entry name" value="DUF5063"/>
    <property type="match status" value="1"/>
</dbReference>